<feature type="compositionally biased region" description="Polar residues" evidence="1">
    <location>
        <begin position="663"/>
        <end position="677"/>
    </location>
</feature>
<organism evidence="2 3">
    <name type="scientific">Heliocybe sulcata</name>
    <dbReference type="NCBI Taxonomy" id="5364"/>
    <lineage>
        <taxon>Eukaryota</taxon>
        <taxon>Fungi</taxon>
        <taxon>Dikarya</taxon>
        <taxon>Basidiomycota</taxon>
        <taxon>Agaricomycotina</taxon>
        <taxon>Agaricomycetes</taxon>
        <taxon>Gloeophyllales</taxon>
        <taxon>Gloeophyllaceae</taxon>
        <taxon>Heliocybe</taxon>
    </lineage>
</organism>
<dbReference type="AlphaFoldDB" id="A0A5C3NH36"/>
<feature type="region of interest" description="Disordered" evidence="1">
    <location>
        <begin position="809"/>
        <end position="1067"/>
    </location>
</feature>
<feature type="compositionally biased region" description="Low complexity" evidence="1">
    <location>
        <begin position="625"/>
        <end position="641"/>
    </location>
</feature>
<reference evidence="2 3" key="1">
    <citation type="journal article" date="2019" name="Nat. Ecol. Evol.">
        <title>Megaphylogeny resolves global patterns of mushroom evolution.</title>
        <authorList>
            <person name="Varga T."/>
            <person name="Krizsan K."/>
            <person name="Foldi C."/>
            <person name="Dima B."/>
            <person name="Sanchez-Garcia M."/>
            <person name="Sanchez-Ramirez S."/>
            <person name="Szollosi G.J."/>
            <person name="Szarkandi J.G."/>
            <person name="Papp V."/>
            <person name="Albert L."/>
            <person name="Andreopoulos W."/>
            <person name="Angelini C."/>
            <person name="Antonin V."/>
            <person name="Barry K.W."/>
            <person name="Bougher N.L."/>
            <person name="Buchanan P."/>
            <person name="Buyck B."/>
            <person name="Bense V."/>
            <person name="Catcheside P."/>
            <person name="Chovatia M."/>
            <person name="Cooper J."/>
            <person name="Damon W."/>
            <person name="Desjardin D."/>
            <person name="Finy P."/>
            <person name="Geml J."/>
            <person name="Haridas S."/>
            <person name="Hughes K."/>
            <person name="Justo A."/>
            <person name="Karasinski D."/>
            <person name="Kautmanova I."/>
            <person name="Kiss B."/>
            <person name="Kocsube S."/>
            <person name="Kotiranta H."/>
            <person name="LaButti K.M."/>
            <person name="Lechner B.E."/>
            <person name="Liimatainen K."/>
            <person name="Lipzen A."/>
            <person name="Lukacs Z."/>
            <person name="Mihaltcheva S."/>
            <person name="Morgado L.N."/>
            <person name="Niskanen T."/>
            <person name="Noordeloos M.E."/>
            <person name="Ohm R.A."/>
            <person name="Ortiz-Santana B."/>
            <person name="Ovrebo C."/>
            <person name="Racz N."/>
            <person name="Riley R."/>
            <person name="Savchenko A."/>
            <person name="Shiryaev A."/>
            <person name="Soop K."/>
            <person name="Spirin V."/>
            <person name="Szebenyi C."/>
            <person name="Tomsovsky M."/>
            <person name="Tulloss R.E."/>
            <person name="Uehling J."/>
            <person name="Grigoriev I.V."/>
            <person name="Vagvolgyi C."/>
            <person name="Papp T."/>
            <person name="Martin F.M."/>
            <person name="Miettinen O."/>
            <person name="Hibbett D.S."/>
            <person name="Nagy L.G."/>
        </authorList>
    </citation>
    <scope>NUCLEOTIDE SEQUENCE [LARGE SCALE GENOMIC DNA]</scope>
    <source>
        <strain evidence="2 3">OMC1185</strain>
    </source>
</reference>
<feature type="compositionally biased region" description="Low complexity" evidence="1">
    <location>
        <begin position="427"/>
        <end position="437"/>
    </location>
</feature>
<feature type="compositionally biased region" description="Basic and acidic residues" evidence="1">
    <location>
        <begin position="148"/>
        <end position="164"/>
    </location>
</feature>
<feature type="compositionally biased region" description="Low complexity" evidence="1">
    <location>
        <begin position="1016"/>
        <end position="1039"/>
    </location>
</feature>
<feature type="compositionally biased region" description="Polar residues" evidence="1">
    <location>
        <begin position="66"/>
        <end position="78"/>
    </location>
</feature>
<feature type="region of interest" description="Disordered" evidence="1">
    <location>
        <begin position="227"/>
        <end position="320"/>
    </location>
</feature>
<feature type="compositionally biased region" description="Low complexity" evidence="1">
    <location>
        <begin position="978"/>
        <end position="993"/>
    </location>
</feature>
<protein>
    <submittedName>
        <fullName evidence="2">Uncharacterized protein</fullName>
    </submittedName>
</protein>
<feature type="compositionally biased region" description="Low complexity" evidence="1">
    <location>
        <begin position="18"/>
        <end position="43"/>
    </location>
</feature>
<feature type="compositionally biased region" description="Basic and acidic residues" evidence="1">
    <location>
        <begin position="758"/>
        <end position="777"/>
    </location>
</feature>
<dbReference type="Proteomes" id="UP000305948">
    <property type="component" value="Unassembled WGS sequence"/>
</dbReference>
<feature type="compositionally biased region" description="Polar residues" evidence="1">
    <location>
        <begin position="252"/>
        <end position="261"/>
    </location>
</feature>
<feature type="compositionally biased region" description="Polar residues" evidence="1">
    <location>
        <begin position="900"/>
        <end position="930"/>
    </location>
</feature>
<proteinExistence type="predicted"/>
<feature type="compositionally biased region" description="Polar residues" evidence="1">
    <location>
        <begin position="108"/>
        <end position="142"/>
    </location>
</feature>
<feature type="region of interest" description="Disordered" evidence="1">
    <location>
        <begin position="333"/>
        <end position="389"/>
    </location>
</feature>
<feature type="compositionally biased region" description="Polar residues" evidence="1">
    <location>
        <begin position="368"/>
        <end position="389"/>
    </location>
</feature>
<gene>
    <name evidence="2" type="ORF">OE88DRAFT_1650105</name>
</gene>
<name>A0A5C3NH36_9AGAM</name>
<dbReference type="OrthoDB" id="3195323at2759"/>
<accession>A0A5C3NH36</accession>
<feature type="compositionally biased region" description="Low complexity" evidence="1">
    <location>
        <begin position="931"/>
        <end position="953"/>
    </location>
</feature>
<feature type="compositionally biased region" description="Polar residues" evidence="1">
    <location>
        <begin position="590"/>
        <end position="623"/>
    </location>
</feature>
<feature type="compositionally biased region" description="Low complexity" evidence="1">
    <location>
        <begin position="299"/>
        <end position="317"/>
    </location>
</feature>
<evidence type="ECO:0000313" key="2">
    <source>
        <dbReference type="EMBL" id="TFK56683.1"/>
    </source>
</evidence>
<feature type="region of interest" description="Disordered" evidence="1">
    <location>
        <begin position="1"/>
        <end position="166"/>
    </location>
</feature>
<feature type="compositionally biased region" description="Low complexity" evidence="1">
    <location>
        <begin position="519"/>
        <end position="546"/>
    </location>
</feature>
<sequence>MSSLIPTHHAARPWWTRSSSKNSETSLQSTSSSKPSTLKSARSFTSLHREDSSALRKPDSQKQARRSSPSSSKFNTLASAIGLKSKKPAGPTLAIQDPPSLLAETLPVTISSPLPSPAPSQVSHTIRSFTNRPPANSISSAVPSWDDAEPRTPSDVPSIRDRSSYPHSIFTLSDTDPFASRGIVVPHKAQIQDPLRLSVFSDGSNASSSDLHQNKGGPELLNRVSFASASSSSQSYAHSAHQQPGEPPGTPDSPQNVASSWNRDDVPNRLSGPPSNPLRSPHLPPMRARGMTDVGPTRTPSSGTASPSNTSTPGSPTIVTKPIVVVRQASMGRLHSRPAAPPPPIPIPPPPLASLNPISPSEEVSDMFASTSKDTASQSGHTASTSSYHTALDISPLSMRSEVISTEDLFSQLPLTPLIDEEEDSSDSSLSFASSISETRDVIVTHSKVWSPRERDFSRHGKRRSKSIDKGKGKMKASEEDERQWEAGNLRTQASRTTIVPTSEQPPPPPPKTLKKAISQQSMSMAMSPQRFSVASTASASSAHSSAMDDHTTGQEKSGLLRGKGKPPKKQRSFHHPRIPLPPLPHLRPSHSNASGGSLMSSHYHADSTTSTLTDQRKNSTPAMSFPSFPSLSISNNSSEKNLSRPDNSIARPHTPVRKRLFSGSSLRRTPSAQAHSPSEDDTRSVFSLTMENESRPSGLYASPMSPNESVASFWDDGDAIASRSGALSPRPQADYVPQQIMSPADMLKLEAMVQQEQEERVRREHPQHDDRNRRDSAQSAPGVAVHHAPESAHAEDFGFARLSSSYMAVAPSPGRPRGNSQASSVSASTTSMSLSTPSTGTGQGWHLSSPKATEPEYPSTPPSTGSGSRFWDRVMAREGGPLSPQRQGMTARGPVVPSPLSSYSQAFKPSRSTSMVTKGLGTPSSRNVRPSTSQSDISPPSSPSRSSTLVSPAAGASVMMHSPPNSLPPPPRRRPRTSSAVAPASSSSTVAPQPSPRQRHVSEVTLGPLPPPRRPSSQRVARSQYPPSSSTRIESISSGHRTITRKPSFLDIEDESDSPGVQPVTKPFDENFLDLGHGKDSFDTVRSVDILELVGPG</sequence>
<feature type="compositionally biased region" description="Low complexity" evidence="1">
    <location>
        <begin position="821"/>
        <end position="841"/>
    </location>
</feature>
<feature type="compositionally biased region" description="Low complexity" evidence="1">
    <location>
        <begin position="227"/>
        <end position="243"/>
    </location>
</feature>
<feature type="compositionally biased region" description="Pro residues" evidence="1">
    <location>
        <begin position="339"/>
        <end position="352"/>
    </location>
</feature>
<feature type="compositionally biased region" description="Basic residues" evidence="1">
    <location>
        <begin position="563"/>
        <end position="578"/>
    </location>
</feature>
<dbReference type="EMBL" id="ML213503">
    <property type="protein sequence ID" value="TFK56683.1"/>
    <property type="molecule type" value="Genomic_DNA"/>
</dbReference>
<feature type="region of interest" description="Disordered" evidence="1">
    <location>
        <begin position="754"/>
        <end position="793"/>
    </location>
</feature>
<feature type="compositionally biased region" description="Basic and acidic residues" evidence="1">
    <location>
        <begin position="47"/>
        <end position="62"/>
    </location>
</feature>
<keyword evidence="3" id="KW-1185">Reference proteome</keyword>
<feature type="region of interest" description="Disordered" evidence="1">
    <location>
        <begin position="415"/>
        <end position="686"/>
    </location>
</feature>
<feature type="compositionally biased region" description="Basic and acidic residues" evidence="1">
    <location>
        <begin position="466"/>
        <end position="478"/>
    </location>
</feature>
<evidence type="ECO:0000313" key="3">
    <source>
        <dbReference type="Proteomes" id="UP000305948"/>
    </source>
</evidence>
<evidence type="ECO:0000256" key="1">
    <source>
        <dbReference type="SAM" id="MobiDB-lite"/>
    </source>
</evidence>
<feature type="compositionally biased region" description="Polar residues" evidence="1">
    <location>
        <begin position="490"/>
        <end position="503"/>
    </location>
</feature>